<keyword evidence="1" id="KW-0732">Signal</keyword>
<sequence>MKSKNLILSAMLMALPSTLMAQQNIQKAFDALLKDKIVETKTEHILEHDPETGLKSAQADVYDFVITNASALKHIKNIQQAFEQDKSAAYSLRTVNRTNNESQRGFFEQMGSKMGLNQVALRVGDGISQSVAIGSMPNSKYIYACFLDKERTDKDYRYAYAMEWAENDGKTEFRLAITYGTKNEQRKSKIKHISVNSKDFDLNSLDSIFSNVGNLAEMIKDNIGYNFDASLDYDSIMPAGAKASHIWLSEFNSYKKFFLKNPDGNTATHHATSIYNLCKNADGLEPDEKKLAAKEIAKLKKATKDDFIQNLFDMCIERLGK</sequence>
<proteinExistence type="predicted"/>
<feature type="signal peptide" evidence="1">
    <location>
        <begin position="1"/>
        <end position="21"/>
    </location>
</feature>
<evidence type="ECO:0000313" key="2">
    <source>
        <dbReference type="EMBL" id="GJG33028.1"/>
    </source>
</evidence>
<dbReference type="RefSeq" id="WP_013064218.1">
    <property type="nucleotide sequence ID" value="NZ_BPTT01000001.1"/>
</dbReference>
<name>A0AA37I1D4_XYLRU</name>
<comment type="caution">
    <text evidence="2">The sequence shown here is derived from an EMBL/GenBank/DDBJ whole genome shotgun (WGS) entry which is preliminary data.</text>
</comment>
<protein>
    <submittedName>
        <fullName evidence="2">Uncharacterized protein</fullName>
    </submittedName>
</protein>
<evidence type="ECO:0000313" key="3">
    <source>
        <dbReference type="Proteomes" id="UP000887097"/>
    </source>
</evidence>
<organism evidence="2 3">
    <name type="scientific">Xylanibacter ruminicola</name>
    <name type="common">Prevotella ruminicola</name>
    <dbReference type="NCBI Taxonomy" id="839"/>
    <lineage>
        <taxon>Bacteria</taxon>
        <taxon>Pseudomonadati</taxon>
        <taxon>Bacteroidota</taxon>
        <taxon>Bacteroidia</taxon>
        <taxon>Bacteroidales</taxon>
        <taxon>Prevotellaceae</taxon>
        <taxon>Xylanibacter</taxon>
    </lineage>
</organism>
<accession>A0AA37I1D4</accession>
<dbReference type="EMBL" id="BPTT01000001">
    <property type="protein sequence ID" value="GJG33028.1"/>
    <property type="molecule type" value="Genomic_DNA"/>
</dbReference>
<reference evidence="2" key="1">
    <citation type="submission" date="2021-08" db="EMBL/GenBank/DDBJ databases">
        <title>Prevotella lacticifex sp. nov., isolated from rumen of cow.</title>
        <authorList>
            <person name="Shinkai T."/>
            <person name="Ikeyama N."/>
            <person name="Kumagai M."/>
            <person name="Ohmori H."/>
            <person name="Sakamoto M."/>
            <person name="Ohkuma M."/>
            <person name="Mitsumori M."/>
        </authorList>
    </citation>
    <scope>NUCLEOTIDE SEQUENCE</scope>
    <source>
        <strain evidence="2">JCM 8259</strain>
    </source>
</reference>
<dbReference type="GeneID" id="31500170"/>
<dbReference type="OMA" id="HIESAYK"/>
<dbReference type="AlphaFoldDB" id="A0AA37I1D4"/>
<evidence type="ECO:0000256" key="1">
    <source>
        <dbReference type="SAM" id="SignalP"/>
    </source>
</evidence>
<feature type="chain" id="PRO_5041372013" evidence="1">
    <location>
        <begin position="22"/>
        <end position="321"/>
    </location>
</feature>
<dbReference type="Proteomes" id="UP000887097">
    <property type="component" value="Unassembled WGS sequence"/>
</dbReference>
<gene>
    <name evidence="2" type="ORF">PRMUPPPA20_11370</name>
</gene>